<organism evidence="2 3">
    <name type="scientific">Acidianus sulfidivorans JP7</name>
    <dbReference type="NCBI Taxonomy" id="619593"/>
    <lineage>
        <taxon>Archaea</taxon>
        <taxon>Thermoproteota</taxon>
        <taxon>Thermoprotei</taxon>
        <taxon>Sulfolobales</taxon>
        <taxon>Sulfolobaceae</taxon>
        <taxon>Acidianus</taxon>
    </lineage>
</organism>
<dbReference type="AlphaFoldDB" id="A0A2U9ILC8"/>
<reference evidence="2 3" key="1">
    <citation type="submission" date="2018-05" db="EMBL/GenBank/DDBJ databases">
        <title>Complete Genome Sequences of Extremely Thermoacidophilic, Metal-Mobilizing Type-Strain Members of the Archaeal Family Sulfolobaceae: Acidianus brierleyi DSM-1651T, Acidianus sulfidivorans DSM-18786T, Metallosphaera hakonensis DSM-7519T, and Metallosphaera prunae DSM-10039T.</title>
        <authorList>
            <person name="Counts J.A."/>
            <person name="Kelly R.M."/>
        </authorList>
    </citation>
    <scope>NUCLEOTIDE SEQUENCE [LARGE SCALE GENOMIC DNA]</scope>
    <source>
        <strain evidence="2 3">JP7</strain>
    </source>
</reference>
<dbReference type="KEGG" id="asul:DFR86_04130"/>
<evidence type="ECO:0000313" key="3">
    <source>
        <dbReference type="Proteomes" id="UP000248410"/>
    </source>
</evidence>
<protein>
    <submittedName>
        <fullName evidence="2">Uncharacterized protein</fullName>
    </submittedName>
</protein>
<evidence type="ECO:0000313" key="2">
    <source>
        <dbReference type="EMBL" id="AWR96823.1"/>
    </source>
</evidence>
<proteinExistence type="predicted"/>
<dbReference type="EMBL" id="CP029288">
    <property type="protein sequence ID" value="AWR96823.1"/>
    <property type="molecule type" value="Genomic_DNA"/>
</dbReference>
<keyword evidence="1" id="KW-0472">Membrane</keyword>
<keyword evidence="3" id="KW-1185">Reference proteome</keyword>
<keyword evidence="1" id="KW-1133">Transmembrane helix</keyword>
<sequence length="134" mass="14452">MKFTVIGIIVLLIVVAIIPTYLFLRDQNIVNLQSCEVITSNSSLSQPARQVSNISFQASYAGYVTVIVSSSTTSLTNVRIVEYTAEGQISSEQYDIGSSGTVVFPVLPGTIVVEVGNYNLIQGATETVTVTYTY</sequence>
<name>A0A2U9ILC8_9CREN</name>
<accession>A0A2U9ILC8</accession>
<keyword evidence="1" id="KW-0812">Transmembrane</keyword>
<evidence type="ECO:0000256" key="1">
    <source>
        <dbReference type="SAM" id="Phobius"/>
    </source>
</evidence>
<dbReference type="Proteomes" id="UP000248410">
    <property type="component" value="Chromosome"/>
</dbReference>
<gene>
    <name evidence="2" type="ORF">DFR86_04130</name>
</gene>
<feature type="transmembrane region" description="Helical" evidence="1">
    <location>
        <begin position="6"/>
        <end position="24"/>
    </location>
</feature>